<accession>A0ABV9TUI1</accession>
<dbReference type="InterPro" id="IPR011009">
    <property type="entry name" value="Kinase-like_dom_sf"/>
</dbReference>
<dbReference type="InterPro" id="IPR002575">
    <property type="entry name" value="Aminoglycoside_PTrfase"/>
</dbReference>
<evidence type="ECO:0000259" key="1">
    <source>
        <dbReference type="Pfam" id="PF01636"/>
    </source>
</evidence>
<comment type="caution">
    <text evidence="2">The sequence shown here is derived from an EMBL/GenBank/DDBJ whole genome shotgun (WGS) entry which is preliminary data.</text>
</comment>
<protein>
    <submittedName>
        <fullName evidence="2">Phosphotransferase family protein</fullName>
    </submittedName>
</protein>
<feature type="domain" description="Aminoglycoside phosphotransferase" evidence="1">
    <location>
        <begin position="92"/>
        <end position="275"/>
    </location>
</feature>
<dbReference type="RefSeq" id="WP_378252834.1">
    <property type="nucleotide sequence ID" value="NZ_JBHSIT010000002.1"/>
</dbReference>
<organism evidence="2 3">
    <name type="scientific">Actinomadura gamaensis</name>
    <dbReference type="NCBI Taxonomy" id="1763541"/>
    <lineage>
        <taxon>Bacteria</taxon>
        <taxon>Bacillati</taxon>
        <taxon>Actinomycetota</taxon>
        <taxon>Actinomycetes</taxon>
        <taxon>Streptosporangiales</taxon>
        <taxon>Thermomonosporaceae</taxon>
        <taxon>Actinomadura</taxon>
    </lineage>
</organism>
<dbReference type="Proteomes" id="UP001595872">
    <property type="component" value="Unassembled WGS sequence"/>
</dbReference>
<name>A0ABV9TUI1_9ACTN</name>
<evidence type="ECO:0000313" key="3">
    <source>
        <dbReference type="Proteomes" id="UP001595872"/>
    </source>
</evidence>
<sequence length="351" mass="38967">MTVPEPSTGGSSLFSSGPVAAGSPLASFLADEILRDRLGVECPRPRFQLTRIGDSAVLRCDEARTGLSLALKSYGLKWIDGRQGAGDRHALRARLMRQEFQGIRLVRRLGLDRPPLRAVRPLAVNSELGCLLVEEFVSGDDLYAAIRDAALEGAHAELDGALAAVARFLAMLHDRSPTGPPDDGREPVAYLEKITRQLLAWRVITLSQAEDLRRLQRTWRADGVLTGAPEVLVHGDATPTQFLFGDDGLVVIDFEKLHHADRAADIGRLAGELKHLFARSTEDAWASEPHIQSFYREYHRAAVPEAGDFGSLTERARFHMGCSELRIARNPWEEIGHRRWLTREAMRCLTR</sequence>
<gene>
    <name evidence="2" type="ORF">ACFPCY_07165</name>
</gene>
<dbReference type="Gene3D" id="3.90.1200.10">
    <property type="match status" value="1"/>
</dbReference>
<evidence type="ECO:0000313" key="2">
    <source>
        <dbReference type="EMBL" id="MFC4907093.1"/>
    </source>
</evidence>
<proteinExistence type="predicted"/>
<dbReference type="Pfam" id="PF01636">
    <property type="entry name" value="APH"/>
    <property type="match status" value="1"/>
</dbReference>
<dbReference type="SUPFAM" id="SSF56112">
    <property type="entry name" value="Protein kinase-like (PK-like)"/>
    <property type="match status" value="1"/>
</dbReference>
<reference evidence="3" key="1">
    <citation type="journal article" date="2019" name="Int. J. Syst. Evol. Microbiol.">
        <title>The Global Catalogue of Microorganisms (GCM) 10K type strain sequencing project: providing services to taxonomists for standard genome sequencing and annotation.</title>
        <authorList>
            <consortium name="The Broad Institute Genomics Platform"/>
            <consortium name="The Broad Institute Genome Sequencing Center for Infectious Disease"/>
            <person name="Wu L."/>
            <person name="Ma J."/>
        </authorList>
    </citation>
    <scope>NUCLEOTIDE SEQUENCE [LARGE SCALE GENOMIC DNA]</scope>
    <source>
        <strain evidence="3">KLKA75</strain>
    </source>
</reference>
<keyword evidence="3" id="KW-1185">Reference proteome</keyword>
<dbReference type="EMBL" id="JBHSIT010000002">
    <property type="protein sequence ID" value="MFC4907093.1"/>
    <property type="molecule type" value="Genomic_DNA"/>
</dbReference>